<dbReference type="Proteomes" id="UP000199050">
    <property type="component" value="Unassembled WGS sequence"/>
</dbReference>
<dbReference type="Gene3D" id="3.30.110.170">
    <property type="entry name" value="Protein of unknown function (DUF541), domain 1"/>
    <property type="match status" value="1"/>
</dbReference>
<gene>
    <name evidence="1" type="ORF">SAMN05216192_14421</name>
</gene>
<reference evidence="2" key="1">
    <citation type="submission" date="2016-10" db="EMBL/GenBank/DDBJ databases">
        <authorList>
            <person name="Varghese N."/>
            <person name="Submissions S."/>
        </authorList>
    </citation>
    <scope>NUCLEOTIDE SEQUENCE [LARGE SCALE GENOMIC DNA]</scope>
    <source>
        <strain evidence="2">CGMCC 1.11012</strain>
    </source>
</reference>
<protein>
    <recommendedName>
        <fullName evidence="3">SIMPL domain-containing protein</fullName>
    </recommendedName>
</protein>
<evidence type="ECO:0008006" key="3">
    <source>
        <dbReference type="Google" id="ProtNLM"/>
    </source>
</evidence>
<sequence length="255" mass="26595">MLSMKKWGKSLGAVLLAGSLIVGGMGLSSVFKGPEKAYAAEEITRNIVSVTGKGELSIKPDIVYLSIGANSSAATAQEAQKANAAKIAKVTEQLKTTWGIADKDIQSTQFSVQPNYTYSEKDGQQVKGYIAQHTLQVAYRDLTKVGALLDAASAAGANNIGSAQFAIEDPSAFEAQVIEKAMANADVKAAAIAKAAKRSLGQVVTVTQNDVGNNPVYYMENAAMSKAAADTAGGTSVEPGQVKVTTQLSVVYELK</sequence>
<dbReference type="Gene3D" id="3.30.70.2970">
    <property type="entry name" value="Protein of unknown function (DUF541), domain 2"/>
    <property type="match status" value="1"/>
</dbReference>
<proteinExistence type="predicted"/>
<dbReference type="InterPro" id="IPR007497">
    <property type="entry name" value="SIMPL/DUF541"/>
</dbReference>
<keyword evidence="2" id="KW-1185">Reference proteome</keyword>
<name>A0A1G9CIA8_9BACL</name>
<dbReference type="EMBL" id="FNDX01000044">
    <property type="protein sequence ID" value="SDK51382.1"/>
    <property type="molecule type" value="Genomic_DNA"/>
</dbReference>
<dbReference type="PANTHER" id="PTHR34387">
    <property type="entry name" value="SLR1258 PROTEIN"/>
    <property type="match status" value="1"/>
</dbReference>
<evidence type="ECO:0000313" key="2">
    <source>
        <dbReference type="Proteomes" id="UP000199050"/>
    </source>
</evidence>
<evidence type="ECO:0000313" key="1">
    <source>
        <dbReference type="EMBL" id="SDK51382.1"/>
    </source>
</evidence>
<dbReference type="STRING" id="1174501.SAMN05216192_14421"/>
<dbReference type="GO" id="GO:0006974">
    <property type="term" value="P:DNA damage response"/>
    <property type="evidence" value="ECO:0007669"/>
    <property type="project" value="TreeGrafter"/>
</dbReference>
<accession>A0A1G9CIA8</accession>
<dbReference type="AlphaFoldDB" id="A0A1G9CIA8"/>
<dbReference type="Pfam" id="PF04402">
    <property type="entry name" value="SIMPL"/>
    <property type="match status" value="1"/>
</dbReference>
<organism evidence="1 2">
    <name type="scientific">Paenibacillus typhae</name>
    <dbReference type="NCBI Taxonomy" id="1174501"/>
    <lineage>
        <taxon>Bacteria</taxon>
        <taxon>Bacillati</taxon>
        <taxon>Bacillota</taxon>
        <taxon>Bacilli</taxon>
        <taxon>Bacillales</taxon>
        <taxon>Paenibacillaceae</taxon>
        <taxon>Paenibacillus</taxon>
    </lineage>
</organism>
<dbReference type="InterPro" id="IPR052022">
    <property type="entry name" value="26kDa_periplasmic_antigen"/>
</dbReference>
<dbReference type="PANTHER" id="PTHR34387:SF2">
    <property type="entry name" value="SLR1258 PROTEIN"/>
    <property type="match status" value="1"/>
</dbReference>